<name>A0A7W9PJH9_9NOCA</name>
<accession>A0A7W9PJH9</accession>
<dbReference type="GO" id="GO:0016020">
    <property type="term" value="C:membrane"/>
    <property type="evidence" value="ECO:0007669"/>
    <property type="project" value="TreeGrafter"/>
</dbReference>
<dbReference type="AlphaFoldDB" id="A0A7W9PJH9"/>
<evidence type="ECO:0000256" key="1">
    <source>
        <dbReference type="ARBA" id="ARBA00022801"/>
    </source>
</evidence>
<keyword evidence="1" id="KW-0378">Hydrolase</keyword>
<evidence type="ECO:0000313" key="3">
    <source>
        <dbReference type="EMBL" id="MBB5917270.1"/>
    </source>
</evidence>
<protein>
    <submittedName>
        <fullName evidence="3">Pimeloyl-ACP methyl ester carboxylesterase</fullName>
    </submittedName>
</protein>
<evidence type="ECO:0000259" key="2">
    <source>
        <dbReference type="Pfam" id="PF00561"/>
    </source>
</evidence>
<dbReference type="Pfam" id="PF00561">
    <property type="entry name" value="Abhydrolase_1"/>
    <property type="match status" value="1"/>
</dbReference>
<reference evidence="3 4" key="1">
    <citation type="submission" date="2020-08" db="EMBL/GenBank/DDBJ databases">
        <title>Sequencing the genomes of 1000 actinobacteria strains.</title>
        <authorList>
            <person name="Klenk H.-P."/>
        </authorList>
    </citation>
    <scope>NUCLEOTIDE SEQUENCE [LARGE SCALE GENOMIC DNA]</scope>
    <source>
        <strain evidence="3 4">DSM 43582</strain>
    </source>
</reference>
<dbReference type="InterPro" id="IPR029058">
    <property type="entry name" value="AB_hydrolase_fold"/>
</dbReference>
<sequence>MSAEEFTVRRGAVRIAVSRGGAGRPVVVCPGLGSTRAELGELIGLLRRDHEVAAFDPRGHGLSSATDRYGFEEFLGDLEAVIAALAPFSSPPVLVGYSLGADLAVHYAAAHPGAVGGLILVDGANPVPEPFLAEDDLPEFRAMAAEMAADPDSRMLLGAKDILALNLELDGIRRGILDRYREIDRPVRMIMSTAMAGSGDDERTVWRNRNWRAGIDRLVRARPRISAVWLEADHRLVVTHAPEITRIIRDAVS</sequence>
<dbReference type="Gene3D" id="3.40.50.1820">
    <property type="entry name" value="alpha/beta hydrolase"/>
    <property type="match status" value="1"/>
</dbReference>
<dbReference type="SUPFAM" id="SSF53474">
    <property type="entry name" value="alpha/beta-Hydrolases"/>
    <property type="match status" value="1"/>
</dbReference>
<evidence type="ECO:0000313" key="4">
    <source>
        <dbReference type="Proteomes" id="UP000540412"/>
    </source>
</evidence>
<dbReference type="PANTHER" id="PTHR43798">
    <property type="entry name" value="MONOACYLGLYCEROL LIPASE"/>
    <property type="match status" value="1"/>
</dbReference>
<dbReference type="Proteomes" id="UP000540412">
    <property type="component" value="Unassembled WGS sequence"/>
</dbReference>
<keyword evidence="4" id="KW-1185">Reference proteome</keyword>
<dbReference type="PANTHER" id="PTHR43798:SF31">
    <property type="entry name" value="AB HYDROLASE SUPERFAMILY PROTEIN YCLE"/>
    <property type="match status" value="1"/>
</dbReference>
<dbReference type="InterPro" id="IPR050266">
    <property type="entry name" value="AB_hydrolase_sf"/>
</dbReference>
<feature type="domain" description="AB hydrolase-1" evidence="2">
    <location>
        <begin position="25"/>
        <end position="141"/>
    </location>
</feature>
<gene>
    <name evidence="3" type="ORF">BJY24_006182</name>
</gene>
<dbReference type="GO" id="GO:0016787">
    <property type="term" value="F:hydrolase activity"/>
    <property type="evidence" value="ECO:0007669"/>
    <property type="project" value="UniProtKB-KW"/>
</dbReference>
<organism evidence="3 4">
    <name type="scientific">Nocardia transvalensis</name>
    <dbReference type="NCBI Taxonomy" id="37333"/>
    <lineage>
        <taxon>Bacteria</taxon>
        <taxon>Bacillati</taxon>
        <taxon>Actinomycetota</taxon>
        <taxon>Actinomycetes</taxon>
        <taxon>Mycobacteriales</taxon>
        <taxon>Nocardiaceae</taxon>
        <taxon>Nocardia</taxon>
    </lineage>
</organism>
<comment type="caution">
    <text evidence="3">The sequence shown here is derived from an EMBL/GenBank/DDBJ whole genome shotgun (WGS) entry which is preliminary data.</text>
</comment>
<dbReference type="EMBL" id="JACHIT010000002">
    <property type="protein sequence ID" value="MBB5917270.1"/>
    <property type="molecule type" value="Genomic_DNA"/>
</dbReference>
<dbReference type="RefSeq" id="WP_040748017.1">
    <property type="nucleotide sequence ID" value="NZ_JACHIT010000002.1"/>
</dbReference>
<proteinExistence type="predicted"/>
<dbReference type="InterPro" id="IPR000073">
    <property type="entry name" value="AB_hydrolase_1"/>
</dbReference>